<dbReference type="FunFam" id="3.10.129.10:FF:000004">
    <property type="entry name" value="Tol-pal system-associated acyl-CoA thioesterase"/>
    <property type="match status" value="1"/>
</dbReference>
<reference evidence="3" key="2">
    <citation type="submission" date="2020-09" db="EMBL/GenBank/DDBJ databases">
        <authorList>
            <person name="Sun Q."/>
            <person name="Kim S."/>
        </authorList>
    </citation>
    <scope>NUCLEOTIDE SEQUENCE</scope>
    <source>
        <strain evidence="3">KCTC 32437</strain>
    </source>
</reference>
<comment type="similarity">
    <text evidence="1">Belongs to the 4-hydroxybenzoyl-CoA thioesterase family.</text>
</comment>
<dbReference type="Pfam" id="PF13279">
    <property type="entry name" value="4HBT_2"/>
    <property type="match status" value="1"/>
</dbReference>
<dbReference type="SUPFAM" id="SSF54637">
    <property type="entry name" value="Thioesterase/thiol ester dehydrase-isomerase"/>
    <property type="match status" value="1"/>
</dbReference>
<dbReference type="EMBL" id="BMZE01000005">
    <property type="protein sequence ID" value="GHA37845.1"/>
    <property type="molecule type" value="Genomic_DNA"/>
</dbReference>
<dbReference type="NCBIfam" id="TIGR00051">
    <property type="entry name" value="YbgC/FadM family acyl-CoA thioesterase"/>
    <property type="match status" value="1"/>
</dbReference>
<dbReference type="InterPro" id="IPR006684">
    <property type="entry name" value="YbgC/YbaW"/>
</dbReference>
<sequence>MHTFTVRIYYEDTDFSGNVYHAAYLKFLEQARTEWLRALGIGHAELAQTGLAFAVRDMQITFHKPAHIDDLLSVSTRLSEMRGARLLLDQNISRDGDVLTRASLSIVVIRLDTGSATRLPESLRSAINPA</sequence>
<dbReference type="PANTHER" id="PTHR31793:SF37">
    <property type="entry name" value="ACYL-COA THIOESTER HYDROLASE YBGC"/>
    <property type="match status" value="1"/>
</dbReference>
<name>A0A918SGN8_9HYPH</name>
<organism evidence="3 4">
    <name type="scientific">Devosia pacifica</name>
    <dbReference type="NCBI Taxonomy" id="1335967"/>
    <lineage>
        <taxon>Bacteria</taxon>
        <taxon>Pseudomonadati</taxon>
        <taxon>Pseudomonadota</taxon>
        <taxon>Alphaproteobacteria</taxon>
        <taxon>Hyphomicrobiales</taxon>
        <taxon>Devosiaceae</taxon>
        <taxon>Devosia</taxon>
    </lineage>
</organism>
<reference evidence="3" key="1">
    <citation type="journal article" date="2014" name="Int. J. Syst. Evol. Microbiol.">
        <title>Complete genome sequence of Corynebacterium casei LMG S-19264T (=DSM 44701T), isolated from a smear-ripened cheese.</title>
        <authorList>
            <consortium name="US DOE Joint Genome Institute (JGI-PGF)"/>
            <person name="Walter F."/>
            <person name="Albersmeier A."/>
            <person name="Kalinowski J."/>
            <person name="Ruckert C."/>
        </authorList>
    </citation>
    <scope>NUCLEOTIDE SEQUENCE</scope>
    <source>
        <strain evidence="3">KCTC 32437</strain>
    </source>
</reference>
<keyword evidence="4" id="KW-1185">Reference proteome</keyword>
<dbReference type="Proteomes" id="UP000646579">
    <property type="component" value="Unassembled WGS sequence"/>
</dbReference>
<dbReference type="InterPro" id="IPR029069">
    <property type="entry name" value="HotDog_dom_sf"/>
</dbReference>
<dbReference type="PIRSF" id="PIRSF003230">
    <property type="entry name" value="YbgC"/>
    <property type="match status" value="1"/>
</dbReference>
<dbReference type="GO" id="GO:0047617">
    <property type="term" value="F:fatty acyl-CoA hydrolase activity"/>
    <property type="evidence" value="ECO:0007669"/>
    <property type="project" value="TreeGrafter"/>
</dbReference>
<gene>
    <name evidence="3" type="ORF">GCM10007989_37180</name>
</gene>
<evidence type="ECO:0000313" key="3">
    <source>
        <dbReference type="EMBL" id="GHA37845.1"/>
    </source>
</evidence>
<dbReference type="InterPro" id="IPR014166">
    <property type="entry name" value="Tol-Pal_acyl-CoA_thioesterase"/>
</dbReference>
<accession>A0A918SGN8</accession>
<dbReference type="Gene3D" id="3.10.129.10">
    <property type="entry name" value="Hotdog Thioesterase"/>
    <property type="match status" value="1"/>
</dbReference>
<evidence type="ECO:0000256" key="1">
    <source>
        <dbReference type="ARBA" id="ARBA00005953"/>
    </source>
</evidence>
<protein>
    <submittedName>
        <fullName evidence="3">Tol-pal system-associated acyl-CoA thioesterase</fullName>
    </submittedName>
</protein>
<dbReference type="NCBIfam" id="TIGR02799">
    <property type="entry name" value="thio_ybgC"/>
    <property type="match status" value="1"/>
</dbReference>
<dbReference type="RefSeq" id="WP_189427314.1">
    <property type="nucleotide sequence ID" value="NZ_BMZE01000005.1"/>
</dbReference>
<comment type="caution">
    <text evidence="3">The sequence shown here is derived from an EMBL/GenBank/DDBJ whole genome shotgun (WGS) entry which is preliminary data.</text>
</comment>
<keyword evidence="2" id="KW-0378">Hydrolase</keyword>
<dbReference type="CDD" id="cd00586">
    <property type="entry name" value="4HBT"/>
    <property type="match status" value="1"/>
</dbReference>
<evidence type="ECO:0000313" key="4">
    <source>
        <dbReference type="Proteomes" id="UP000646579"/>
    </source>
</evidence>
<dbReference type="PANTHER" id="PTHR31793">
    <property type="entry name" value="4-HYDROXYBENZOYL-COA THIOESTERASE FAMILY MEMBER"/>
    <property type="match status" value="1"/>
</dbReference>
<dbReference type="InterPro" id="IPR050563">
    <property type="entry name" value="4-hydroxybenzoyl-CoA_TE"/>
</dbReference>
<proteinExistence type="inferred from homology"/>
<dbReference type="AlphaFoldDB" id="A0A918SGN8"/>
<evidence type="ECO:0000256" key="2">
    <source>
        <dbReference type="ARBA" id="ARBA00022801"/>
    </source>
</evidence>